<organism evidence="2 3">
    <name type="scientific">Dyadobacter pollutisoli</name>
    <dbReference type="NCBI Taxonomy" id="2910158"/>
    <lineage>
        <taxon>Bacteria</taxon>
        <taxon>Pseudomonadati</taxon>
        <taxon>Bacteroidota</taxon>
        <taxon>Cytophagia</taxon>
        <taxon>Cytophagales</taxon>
        <taxon>Spirosomataceae</taxon>
        <taxon>Dyadobacter</taxon>
    </lineage>
</organism>
<keyword evidence="1" id="KW-0812">Transmembrane</keyword>
<sequence length="160" mass="17564">MKENEHLSDIEIQQYALGEAMLDTGLTKHIDQCAHCSGQAALYREMAIVIAATPEPVFDFELVPAVLAKLPVQKPSRSPALILGSIAIASILTCIFTFYYLNAELLNGMLSNHGVTTYAIVLICGLLFIFLTADLWREHSHKLSKLHVSGTLQQNLRGAV</sequence>
<dbReference type="AlphaFoldDB" id="A0A9E8N7A8"/>
<reference evidence="2" key="1">
    <citation type="submission" date="2022-11" db="EMBL/GenBank/DDBJ databases">
        <title>Dyadobacter pollutisoli sp. nov., isolated from plastic dumped soil.</title>
        <authorList>
            <person name="Kim J.M."/>
            <person name="Kim K.R."/>
            <person name="Lee J.K."/>
            <person name="Hao L."/>
            <person name="Jeon C.O."/>
        </authorList>
    </citation>
    <scope>NUCLEOTIDE SEQUENCE</scope>
    <source>
        <strain evidence="2">U1</strain>
    </source>
</reference>
<dbReference type="RefSeq" id="WP_244822921.1">
    <property type="nucleotide sequence ID" value="NZ_CP112998.1"/>
</dbReference>
<name>A0A9E8N7A8_9BACT</name>
<dbReference type="KEGG" id="dpf:ON006_15980"/>
<dbReference type="Proteomes" id="UP001164653">
    <property type="component" value="Chromosome"/>
</dbReference>
<feature type="transmembrane region" description="Helical" evidence="1">
    <location>
        <begin position="113"/>
        <end position="136"/>
    </location>
</feature>
<protein>
    <submittedName>
        <fullName evidence="2">Uncharacterized protein</fullName>
    </submittedName>
</protein>
<dbReference type="EMBL" id="CP112998">
    <property type="protein sequence ID" value="WAC09252.1"/>
    <property type="molecule type" value="Genomic_DNA"/>
</dbReference>
<evidence type="ECO:0000256" key="1">
    <source>
        <dbReference type="SAM" id="Phobius"/>
    </source>
</evidence>
<keyword evidence="3" id="KW-1185">Reference proteome</keyword>
<proteinExistence type="predicted"/>
<accession>A0A9E8N7A8</accession>
<feature type="transmembrane region" description="Helical" evidence="1">
    <location>
        <begin position="80"/>
        <end position="101"/>
    </location>
</feature>
<keyword evidence="1" id="KW-1133">Transmembrane helix</keyword>
<keyword evidence="1" id="KW-0472">Membrane</keyword>
<gene>
    <name evidence="2" type="ORF">ON006_15980</name>
</gene>
<evidence type="ECO:0000313" key="2">
    <source>
        <dbReference type="EMBL" id="WAC09252.1"/>
    </source>
</evidence>
<evidence type="ECO:0000313" key="3">
    <source>
        <dbReference type="Proteomes" id="UP001164653"/>
    </source>
</evidence>